<keyword evidence="2" id="KW-1185">Reference proteome</keyword>
<evidence type="ECO:0000313" key="1">
    <source>
        <dbReference type="EMBL" id="AIU44321.1"/>
    </source>
</evidence>
<protein>
    <submittedName>
        <fullName evidence="1">Uncharacterized protein</fullName>
    </submittedName>
</protein>
<dbReference type="EMBL" id="KM879221">
    <property type="protein sequence ID" value="AIU44321.1"/>
    <property type="molecule type" value="Genomic_DNA"/>
</dbReference>
<accession>A0A097PBE0</accession>
<name>A0A097PBE0_9CAUD</name>
<proteinExistence type="predicted"/>
<dbReference type="Proteomes" id="UP000030040">
    <property type="component" value="Segment"/>
</dbReference>
<evidence type="ECO:0000313" key="2">
    <source>
        <dbReference type="Proteomes" id="UP000030040"/>
    </source>
</evidence>
<dbReference type="OrthoDB" id="40532at10239"/>
<reference evidence="2" key="1">
    <citation type="submission" date="2014-10" db="EMBL/GenBank/DDBJ databases">
        <title>Draft genome sequence of lytic bacteriophage specific to a multidrug resistant bacterium Delftia tsuruhatensis ARB-1.</title>
        <authorList>
            <person name="Bhattacharjee A.S."/>
            <person name="Motlagh A.M."/>
            <person name="Goel R."/>
        </authorList>
    </citation>
    <scope>NUCLEOTIDE SEQUENCE [LARGE SCALE GENOMIC DNA]</scope>
</reference>
<dbReference type="RefSeq" id="YP_009148430.1">
    <property type="nucleotide sequence ID" value="NC_027348.2"/>
</dbReference>
<sequence length="172" mass="19096">MKRPITKHEVLICLKQATAPGDTSVTALLLSGHMGVSTNAVAQALRPLVREGRAGVVKDGGRSFYYWISDKIQEDRLQPLFKGFDFMDSRAWVSDEQIVKAFTGTNFGPNSLSYHRTLLEKACVKKSQAYHCGGTITRIMLEMGLIHRNETLTALGKQVSRCALHKYLTDAP</sequence>
<gene>
    <name evidence="1" type="ORF">RG2014_067</name>
</gene>
<dbReference type="KEGG" id="vg:24638752"/>
<dbReference type="GeneID" id="24638752"/>
<organism evidence="1 2">
    <name type="scientific">Delftia phage RG-2014</name>
    <dbReference type="NCBI Taxonomy" id="1563661"/>
    <lineage>
        <taxon>Viruses</taxon>
        <taxon>Duplodnaviria</taxon>
        <taxon>Heunggongvirae</taxon>
        <taxon>Uroviricota</taxon>
        <taxon>Caudoviricetes</taxon>
        <taxon>Schitoviridae</taxon>
        <taxon>Dendoorenvirus</taxon>
        <taxon>Dendoorenvirus RG2014</taxon>
    </lineage>
</organism>